<sequence>MTDLHALPAALIVPPEKAGPFLRTLGIDLADLYASIAAGEAAAAGLDGFAPPMASGIVRWISVVSAVRRGLAESGEWIPGERRGQPVSRHLASGRTLTVMSGDVATGNPEFAFGPHTVRRKGAATADSFQPDEVLFPLSELCPVPRFDGALAGTWVFLYRADGDAVHLEVSQPTGFDQHSGQFTGWAVRVILDDWRPADRREHPAALGAHLDLQLVRSVA</sequence>
<accession>A0A3P8KTU8</accession>
<protein>
    <submittedName>
        <fullName evidence="1">Uncharacterized protein</fullName>
    </submittedName>
</protein>
<proteinExistence type="predicted"/>
<name>A0A3P8KTU8_TSUPA</name>
<gene>
    <name evidence="1" type="ORF">NCTC10741_03464</name>
</gene>
<evidence type="ECO:0000313" key="1">
    <source>
        <dbReference type="EMBL" id="VDR40307.1"/>
    </source>
</evidence>
<dbReference type="AlphaFoldDB" id="A0A3P8KTU8"/>
<reference evidence="1 2" key="1">
    <citation type="submission" date="2018-12" db="EMBL/GenBank/DDBJ databases">
        <authorList>
            <consortium name="Pathogen Informatics"/>
        </authorList>
    </citation>
    <scope>NUCLEOTIDE SEQUENCE [LARGE SCALE GENOMIC DNA]</scope>
    <source>
        <strain evidence="1 2">NCTC10741</strain>
    </source>
</reference>
<dbReference type="RefSeq" id="WP_126197314.1">
    <property type="nucleotide sequence ID" value="NZ_CP085954.1"/>
</dbReference>
<organism evidence="1 2">
    <name type="scientific">Tsukamurella paurometabola</name>
    <name type="common">Corynebacterium paurometabolum</name>
    <dbReference type="NCBI Taxonomy" id="2061"/>
    <lineage>
        <taxon>Bacteria</taxon>
        <taxon>Bacillati</taxon>
        <taxon>Actinomycetota</taxon>
        <taxon>Actinomycetes</taxon>
        <taxon>Mycobacteriales</taxon>
        <taxon>Tsukamurellaceae</taxon>
        <taxon>Tsukamurella</taxon>
    </lineage>
</organism>
<dbReference type="OrthoDB" id="3422162at2"/>
<evidence type="ECO:0000313" key="2">
    <source>
        <dbReference type="Proteomes" id="UP000271626"/>
    </source>
</evidence>
<dbReference type="Proteomes" id="UP000271626">
    <property type="component" value="Chromosome"/>
</dbReference>
<dbReference type="EMBL" id="LR131273">
    <property type="protein sequence ID" value="VDR40307.1"/>
    <property type="molecule type" value="Genomic_DNA"/>
</dbReference>